<evidence type="ECO:0000313" key="1">
    <source>
        <dbReference type="EMBL" id="KKW06053.1"/>
    </source>
</evidence>
<comment type="caution">
    <text evidence="1">The sequence shown here is derived from an EMBL/GenBank/DDBJ whole genome shotgun (WGS) entry which is preliminary data.</text>
</comment>
<name>A0A0G1VHP1_9BACT</name>
<dbReference type="AlphaFoldDB" id="A0A0G1VHP1"/>
<organism evidence="1 2">
    <name type="scientific">candidate division CPR1 bacterium GW2011_GWC1_49_13</name>
    <dbReference type="NCBI Taxonomy" id="1618342"/>
    <lineage>
        <taxon>Bacteria</taxon>
        <taxon>candidate division CPR1</taxon>
    </lineage>
</organism>
<accession>A0A0G1VHP1</accession>
<dbReference type="SUPFAM" id="SSF48019">
    <property type="entry name" value="post-AAA+ oligomerization domain-like"/>
    <property type="match status" value="1"/>
</dbReference>
<dbReference type="Proteomes" id="UP000034119">
    <property type="component" value="Unassembled WGS sequence"/>
</dbReference>
<proteinExistence type="predicted"/>
<dbReference type="EMBL" id="LCPW01000004">
    <property type="protein sequence ID" value="KKW06053.1"/>
    <property type="molecule type" value="Genomic_DNA"/>
</dbReference>
<dbReference type="Gene3D" id="1.20.272.10">
    <property type="match status" value="1"/>
</dbReference>
<dbReference type="GO" id="GO:0003677">
    <property type="term" value="F:DNA binding"/>
    <property type="evidence" value="ECO:0007669"/>
    <property type="project" value="InterPro"/>
</dbReference>
<dbReference type="STRING" id="1618342.UY40_C0004G0037"/>
<dbReference type="GO" id="GO:0006260">
    <property type="term" value="P:DNA replication"/>
    <property type="evidence" value="ECO:0007669"/>
    <property type="project" value="InterPro"/>
</dbReference>
<evidence type="ECO:0000313" key="2">
    <source>
        <dbReference type="Proteomes" id="UP000034119"/>
    </source>
</evidence>
<protein>
    <recommendedName>
        <fullName evidence="3">DNA polymerase III delta N-terminal domain-containing protein</fullName>
    </recommendedName>
</protein>
<sequence>MIFIFHGENQPALRQDLLNLKSRYQNSHTWEEEELHGLGDFLLAPSFSSLGGGTELVILENANFGEVTRFFKVWTDSAKDLAIIFTRILKKPELAKLSGSKILLFSEEVPQNIFAFLDAVAARQKGRALGELGRLKKGGIDTDYLTKMLAWNLRGLAQVQDGEGKSLNPYVASKLRRVAALWEEGDLPQAYEELVAEDQRQKKSRAVPFEFLVKKLTRS</sequence>
<evidence type="ECO:0008006" key="3">
    <source>
        <dbReference type="Google" id="ProtNLM"/>
    </source>
</evidence>
<reference evidence="1 2" key="1">
    <citation type="journal article" date="2015" name="Nature">
        <title>rRNA introns, odd ribosomes, and small enigmatic genomes across a large radiation of phyla.</title>
        <authorList>
            <person name="Brown C.T."/>
            <person name="Hug L.A."/>
            <person name="Thomas B.C."/>
            <person name="Sharon I."/>
            <person name="Castelle C.J."/>
            <person name="Singh A."/>
            <person name="Wilkins M.J."/>
            <person name="Williams K.H."/>
            <person name="Banfield J.F."/>
        </authorList>
    </citation>
    <scope>NUCLEOTIDE SEQUENCE [LARGE SCALE GENOMIC DNA]</scope>
</reference>
<dbReference type="InterPro" id="IPR008921">
    <property type="entry name" value="DNA_pol3_clamp-load_cplx_C"/>
</dbReference>
<gene>
    <name evidence="1" type="ORF">UY40_C0004G0037</name>
</gene>